<sequence length="346" mass="37442">MMWTALRRPPAACPTCSAPGCSTACTSSRQPTPPRQFAHRTHTLSSFPASTFCAACQRNQELVIRLLAAHEPADSSDEDAALERYAARLRKRYPVACRRCQEHVDKELVAQAKRMWRRQLAGALKRSERGRRGRAAWEVRPTLRRKRLVAAWVCAAGVALAACFAAWSAYYWALCGRPAGFLWACALATLVARHINPLWLHVAGHPGVRIRGLPAYRRRLGLLALWRLLAFLLGHYAARALAPAVWALVAAGDVAGCLWALSCLRTHAPGGVGQRQRQRQPLEPAGSAGEEGSAAGGPGARVDAGEAIAAFGGLSFGPSEANRDQDDSRVAQAPGLSPASRWGRRP</sequence>
<dbReference type="GO" id="GO:0034992">
    <property type="term" value="C:microtubule organizing center attachment site"/>
    <property type="evidence" value="ECO:0007669"/>
    <property type="project" value="TreeGrafter"/>
</dbReference>
<evidence type="ECO:0000256" key="2">
    <source>
        <dbReference type="ARBA" id="ARBA00022692"/>
    </source>
</evidence>
<evidence type="ECO:0000259" key="8">
    <source>
        <dbReference type="Pfam" id="PF09779"/>
    </source>
</evidence>
<evidence type="ECO:0000256" key="1">
    <source>
        <dbReference type="ARBA" id="ARBA00004473"/>
    </source>
</evidence>
<dbReference type="EMBL" id="JANBOJ010000051">
    <property type="protein sequence ID" value="KAJ1723823.1"/>
    <property type="molecule type" value="Genomic_DNA"/>
</dbReference>
<evidence type="ECO:0000256" key="4">
    <source>
        <dbReference type="ARBA" id="ARBA00023136"/>
    </source>
</evidence>
<feature type="domain" description="Ima1 N-terminal" evidence="8">
    <location>
        <begin position="37"/>
        <end position="104"/>
    </location>
</feature>
<feature type="transmembrane region" description="Helical" evidence="7">
    <location>
        <begin position="179"/>
        <end position="199"/>
    </location>
</feature>
<feature type="transmembrane region" description="Helical" evidence="7">
    <location>
        <begin position="149"/>
        <end position="173"/>
    </location>
</feature>
<evidence type="ECO:0000256" key="5">
    <source>
        <dbReference type="ARBA" id="ARBA00023242"/>
    </source>
</evidence>
<dbReference type="InterPro" id="IPR018617">
    <property type="entry name" value="Ima1_N"/>
</dbReference>
<dbReference type="GO" id="GO:0044732">
    <property type="term" value="C:mitotic spindle pole body"/>
    <property type="evidence" value="ECO:0007669"/>
    <property type="project" value="TreeGrafter"/>
</dbReference>
<comment type="caution">
    <text evidence="9">The sequence shown here is derived from an EMBL/GenBank/DDBJ whole genome shotgun (WGS) entry which is preliminary data.</text>
</comment>
<evidence type="ECO:0000256" key="7">
    <source>
        <dbReference type="SAM" id="Phobius"/>
    </source>
</evidence>
<dbReference type="GO" id="GO:0034506">
    <property type="term" value="C:chromosome, centromeric core domain"/>
    <property type="evidence" value="ECO:0007669"/>
    <property type="project" value="TreeGrafter"/>
</dbReference>
<keyword evidence="2 7" id="KW-0812">Transmembrane</keyword>
<protein>
    <recommendedName>
        <fullName evidence="8">Ima1 N-terminal domain-containing protein</fullName>
    </recommendedName>
</protein>
<dbReference type="PANTHER" id="PTHR28538:SF1">
    <property type="entry name" value="INTEGRAL INNER NUCLEAR MEMBRANE PROTEIN IMA1"/>
    <property type="match status" value="1"/>
</dbReference>
<evidence type="ECO:0000256" key="6">
    <source>
        <dbReference type="SAM" id="MobiDB-lite"/>
    </source>
</evidence>
<dbReference type="InterPro" id="IPR042321">
    <property type="entry name" value="Ima1"/>
</dbReference>
<feature type="region of interest" description="Disordered" evidence="6">
    <location>
        <begin position="270"/>
        <end position="301"/>
    </location>
</feature>
<dbReference type="Pfam" id="PF09779">
    <property type="entry name" value="Ima1_N"/>
    <property type="match status" value="1"/>
</dbReference>
<evidence type="ECO:0000313" key="10">
    <source>
        <dbReference type="Proteomes" id="UP001149813"/>
    </source>
</evidence>
<accession>A0A9W8CU37</accession>
<evidence type="ECO:0000256" key="3">
    <source>
        <dbReference type="ARBA" id="ARBA00022989"/>
    </source>
</evidence>
<dbReference type="GO" id="GO:0005637">
    <property type="term" value="C:nuclear inner membrane"/>
    <property type="evidence" value="ECO:0007669"/>
    <property type="project" value="UniProtKB-SubCell"/>
</dbReference>
<dbReference type="Proteomes" id="UP001149813">
    <property type="component" value="Unassembled WGS sequence"/>
</dbReference>
<evidence type="ECO:0000313" key="9">
    <source>
        <dbReference type="EMBL" id="KAJ1723823.1"/>
    </source>
</evidence>
<feature type="transmembrane region" description="Helical" evidence="7">
    <location>
        <begin position="220"/>
        <end position="238"/>
    </location>
</feature>
<keyword evidence="5" id="KW-0539">Nucleus</keyword>
<keyword evidence="4 7" id="KW-0472">Membrane</keyword>
<feature type="compositionally biased region" description="Low complexity" evidence="6">
    <location>
        <begin position="283"/>
        <end position="293"/>
    </location>
</feature>
<gene>
    <name evidence="9" type="ORF">LPJ53_001834</name>
</gene>
<keyword evidence="10" id="KW-1185">Reference proteome</keyword>
<dbReference type="GO" id="GO:0071765">
    <property type="term" value="P:nuclear inner membrane organization"/>
    <property type="evidence" value="ECO:0007669"/>
    <property type="project" value="InterPro"/>
</dbReference>
<dbReference type="OrthoDB" id="5555057at2759"/>
<keyword evidence="3 7" id="KW-1133">Transmembrane helix</keyword>
<reference evidence="9" key="1">
    <citation type="submission" date="2022-07" db="EMBL/GenBank/DDBJ databases">
        <title>Phylogenomic reconstructions and comparative analyses of Kickxellomycotina fungi.</title>
        <authorList>
            <person name="Reynolds N.K."/>
            <person name="Stajich J.E."/>
            <person name="Barry K."/>
            <person name="Grigoriev I.V."/>
            <person name="Crous P."/>
            <person name="Smith M.E."/>
        </authorList>
    </citation>
    <scope>NUCLEOTIDE SEQUENCE</scope>
    <source>
        <strain evidence="9">NBRC 32514</strain>
    </source>
</reference>
<organism evidence="9 10">
    <name type="scientific">Coemansia erecta</name>
    <dbReference type="NCBI Taxonomy" id="147472"/>
    <lineage>
        <taxon>Eukaryota</taxon>
        <taxon>Fungi</taxon>
        <taxon>Fungi incertae sedis</taxon>
        <taxon>Zoopagomycota</taxon>
        <taxon>Kickxellomycotina</taxon>
        <taxon>Kickxellomycetes</taxon>
        <taxon>Kickxellales</taxon>
        <taxon>Kickxellaceae</taxon>
        <taxon>Coemansia</taxon>
    </lineage>
</organism>
<feature type="region of interest" description="Disordered" evidence="6">
    <location>
        <begin position="315"/>
        <end position="346"/>
    </location>
</feature>
<comment type="subcellular location">
    <subcellularLocation>
        <location evidence="1">Nucleus inner membrane</location>
        <topology evidence="1">Multi-pass membrane protein</topology>
    </subcellularLocation>
</comment>
<name>A0A9W8CU37_9FUNG</name>
<proteinExistence type="predicted"/>
<dbReference type="PANTHER" id="PTHR28538">
    <property type="entry name" value="INTEGRAL INNER NUCLEAR MEMBRANE PROTEIN IMA1"/>
    <property type="match status" value="1"/>
</dbReference>
<dbReference type="AlphaFoldDB" id="A0A9W8CU37"/>
<feature type="non-terminal residue" evidence="9">
    <location>
        <position position="346"/>
    </location>
</feature>